<feature type="chain" id="PRO_5038775498" description="Secreted protein" evidence="1">
    <location>
        <begin position="34"/>
        <end position="197"/>
    </location>
</feature>
<accession>A0A7W3NUL6</accession>
<feature type="signal peptide" evidence="1">
    <location>
        <begin position="1"/>
        <end position="33"/>
    </location>
</feature>
<evidence type="ECO:0000256" key="1">
    <source>
        <dbReference type="SAM" id="SignalP"/>
    </source>
</evidence>
<keyword evidence="3" id="KW-1185">Reference proteome</keyword>
<dbReference type="RefSeq" id="WP_182777145.1">
    <property type="nucleotide sequence ID" value="NZ_BAAAHW010000033.1"/>
</dbReference>
<gene>
    <name evidence="2" type="ORF">HDA42_006172</name>
</gene>
<comment type="caution">
    <text evidence="2">The sequence shown here is derived from an EMBL/GenBank/DDBJ whole genome shotgun (WGS) entry which is preliminary data.</text>
</comment>
<proteinExistence type="predicted"/>
<protein>
    <recommendedName>
        <fullName evidence="4">Secreted protein</fullName>
    </recommendedName>
</protein>
<name>A0A7W3NUL6_STRMR</name>
<reference evidence="2 3" key="1">
    <citation type="submission" date="2020-08" db="EMBL/GenBank/DDBJ databases">
        <title>Sequencing the genomes of 1000 actinobacteria strains.</title>
        <authorList>
            <person name="Klenk H.-P."/>
        </authorList>
    </citation>
    <scope>NUCLEOTIDE SEQUENCE [LARGE SCALE GENOMIC DNA]</scope>
    <source>
        <strain evidence="2 3">DSM 41827</strain>
    </source>
</reference>
<evidence type="ECO:0000313" key="3">
    <source>
        <dbReference type="Proteomes" id="UP000577386"/>
    </source>
</evidence>
<dbReference type="EMBL" id="JACJIJ010000002">
    <property type="protein sequence ID" value="MBA9056994.1"/>
    <property type="molecule type" value="Genomic_DNA"/>
</dbReference>
<keyword evidence="1" id="KW-0732">Signal</keyword>
<dbReference type="GeneID" id="93977451"/>
<evidence type="ECO:0008006" key="4">
    <source>
        <dbReference type="Google" id="ProtNLM"/>
    </source>
</evidence>
<sequence length="197" mass="20050">MRKHRLAACVAAAGLVGASAVAVGALSTTSAQATAKAAPVSRAQTVVGPTSESGGPSEARCPEGMRVLNGGYNAVSFSQSNGGEPYDGIQANAPLADGKGWFADLMTGRVQARAVCVPQAEAPQVAVGPTSGEHVDSDARCPDGTSVIGGGYYAQSWYKNGWGESQDEVTASAPIWDGKGWYARLFAGTVQARALCS</sequence>
<organism evidence="2 3">
    <name type="scientific">Streptomyces murinus</name>
    <dbReference type="NCBI Taxonomy" id="33900"/>
    <lineage>
        <taxon>Bacteria</taxon>
        <taxon>Bacillati</taxon>
        <taxon>Actinomycetota</taxon>
        <taxon>Actinomycetes</taxon>
        <taxon>Kitasatosporales</taxon>
        <taxon>Streptomycetaceae</taxon>
        <taxon>Streptomyces</taxon>
    </lineage>
</organism>
<evidence type="ECO:0000313" key="2">
    <source>
        <dbReference type="EMBL" id="MBA9056994.1"/>
    </source>
</evidence>
<dbReference type="AlphaFoldDB" id="A0A7W3NUL6"/>
<dbReference type="Proteomes" id="UP000577386">
    <property type="component" value="Unassembled WGS sequence"/>
</dbReference>